<dbReference type="Proteomes" id="UP000708576">
    <property type="component" value="Unassembled WGS sequence"/>
</dbReference>
<dbReference type="InterPro" id="IPR013783">
    <property type="entry name" value="Ig-like_fold"/>
</dbReference>
<feature type="signal peptide" evidence="7">
    <location>
        <begin position="1"/>
        <end position="18"/>
    </location>
</feature>
<gene>
    <name evidence="10" type="ORF">KEM10_13830</name>
</gene>
<evidence type="ECO:0000256" key="5">
    <source>
        <dbReference type="ARBA" id="ARBA00023326"/>
    </source>
</evidence>
<feature type="domain" description="Glycoside hydrolase family 9" evidence="8">
    <location>
        <begin position="110"/>
        <end position="538"/>
    </location>
</feature>
<dbReference type="RefSeq" id="WP_212216612.1">
    <property type="nucleotide sequence ID" value="NZ_JAGUCO010000010.1"/>
</dbReference>
<keyword evidence="7" id="KW-0732">Signal</keyword>
<evidence type="ECO:0000259" key="9">
    <source>
        <dbReference type="Pfam" id="PF02927"/>
    </source>
</evidence>
<dbReference type="InterPro" id="IPR004197">
    <property type="entry name" value="Cellulase_Ig-like"/>
</dbReference>
<evidence type="ECO:0000313" key="11">
    <source>
        <dbReference type="Proteomes" id="UP000708576"/>
    </source>
</evidence>
<comment type="similarity">
    <text evidence="1 6 7">Belongs to the glycosyl hydrolase 9 (cellulase E) family.</text>
</comment>
<dbReference type="SUPFAM" id="SSF48208">
    <property type="entry name" value="Six-hairpin glycosidases"/>
    <property type="match status" value="1"/>
</dbReference>
<evidence type="ECO:0000259" key="8">
    <source>
        <dbReference type="Pfam" id="PF00759"/>
    </source>
</evidence>
<protein>
    <recommendedName>
        <fullName evidence="7">Endoglucanase</fullName>
        <ecNumber evidence="7">3.2.1.4</ecNumber>
    </recommendedName>
</protein>
<dbReference type="Pfam" id="PF02927">
    <property type="entry name" value="CelD_N"/>
    <property type="match status" value="1"/>
</dbReference>
<evidence type="ECO:0000256" key="2">
    <source>
        <dbReference type="ARBA" id="ARBA00022801"/>
    </source>
</evidence>
<dbReference type="EMBL" id="JAGUCO010000010">
    <property type="protein sequence ID" value="MBS2099369.1"/>
    <property type="molecule type" value="Genomic_DNA"/>
</dbReference>
<dbReference type="EC" id="3.2.1.4" evidence="7"/>
<keyword evidence="11" id="KW-1185">Reference proteome</keyword>
<dbReference type="PROSITE" id="PS00592">
    <property type="entry name" value="GH9_2"/>
    <property type="match status" value="1"/>
</dbReference>
<feature type="domain" description="Cellulase Ig-like" evidence="9">
    <location>
        <begin position="19"/>
        <end position="100"/>
    </location>
</feature>
<reference evidence="10 11" key="1">
    <citation type="journal article" date="2015" name="Int. J. Syst. Evol. Microbiol.">
        <title>Carboxylicivirga linearis sp. nov., isolated from a sea cucumber culture pond.</title>
        <authorList>
            <person name="Wang F.Q."/>
            <person name="Zhou Y.X."/>
            <person name="Lin X.Z."/>
            <person name="Chen G.J."/>
            <person name="Du Z.J."/>
        </authorList>
    </citation>
    <scope>NUCLEOTIDE SEQUENCE [LARGE SCALE GENOMIC DNA]</scope>
    <source>
        <strain evidence="10 11">FB218</strain>
    </source>
</reference>
<keyword evidence="2 6" id="KW-0378">Hydrolase</keyword>
<dbReference type="CDD" id="cd02850">
    <property type="entry name" value="E_set_Cellulase_N"/>
    <property type="match status" value="1"/>
</dbReference>
<dbReference type="InterPro" id="IPR014756">
    <property type="entry name" value="Ig_E-set"/>
</dbReference>
<accession>A0ABS5JY18</accession>
<organism evidence="10 11">
    <name type="scientific">Carboxylicivirga linearis</name>
    <dbReference type="NCBI Taxonomy" id="1628157"/>
    <lineage>
        <taxon>Bacteria</taxon>
        <taxon>Pseudomonadati</taxon>
        <taxon>Bacteroidota</taxon>
        <taxon>Bacteroidia</taxon>
        <taxon>Marinilabiliales</taxon>
        <taxon>Marinilabiliaceae</taxon>
        <taxon>Carboxylicivirga</taxon>
    </lineage>
</organism>
<evidence type="ECO:0000256" key="1">
    <source>
        <dbReference type="ARBA" id="ARBA00007072"/>
    </source>
</evidence>
<dbReference type="InterPro" id="IPR018221">
    <property type="entry name" value="Glyco_hydro_9_His_AS"/>
</dbReference>
<evidence type="ECO:0000313" key="10">
    <source>
        <dbReference type="EMBL" id="MBS2099369.1"/>
    </source>
</evidence>
<proteinExistence type="inferred from homology"/>
<dbReference type="GO" id="GO:0016787">
    <property type="term" value="F:hydrolase activity"/>
    <property type="evidence" value="ECO:0007669"/>
    <property type="project" value="UniProtKB-KW"/>
</dbReference>
<evidence type="ECO:0000256" key="7">
    <source>
        <dbReference type="RuleBase" id="RU361166"/>
    </source>
</evidence>
<dbReference type="PANTHER" id="PTHR22298">
    <property type="entry name" value="ENDO-1,4-BETA-GLUCANASE"/>
    <property type="match status" value="1"/>
</dbReference>
<keyword evidence="3 6" id="KW-0119">Carbohydrate metabolism</keyword>
<keyword evidence="4 6" id="KW-0326">Glycosidase</keyword>
<dbReference type="Pfam" id="PF00759">
    <property type="entry name" value="Glyco_hydro_9"/>
    <property type="match status" value="1"/>
</dbReference>
<feature type="active site" evidence="6">
    <location>
        <position position="487"/>
    </location>
</feature>
<dbReference type="Gene3D" id="2.60.40.10">
    <property type="entry name" value="Immunoglobulins"/>
    <property type="match status" value="1"/>
</dbReference>
<comment type="caution">
    <text evidence="10">The sequence shown here is derived from an EMBL/GenBank/DDBJ whole genome shotgun (WGS) entry which is preliminary data.</text>
</comment>
<keyword evidence="5 6" id="KW-0624">Polysaccharide degradation</keyword>
<dbReference type="SUPFAM" id="SSF81296">
    <property type="entry name" value="E set domains"/>
    <property type="match status" value="1"/>
</dbReference>
<evidence type="ECO:0000256" key="4">
    <source>
        <dbReference type="ARBA" id="ARBA00023295"/>
    </source>
</evidence>
<dbReference type="InterPro" id="IPR008928">
    <property type="entry name" value="6-hairpin_glycosidase_sf"/>
</dbReference>
<dbReference type="Gene3D" id="1.50.10.10">
    <property type="match status" value="1"/>
</dbReference>
<evidence type="ECO:0000256" key="6">
    <source>
        <dbReference type="PROSITE-ProRule" id="PRU10059"/>
    </source>
</evidence>
<sequence>MKITFLNLLLIISIASCAQKTSIKVNSLGFRPNDAKIASVTQPAASTFSIVYNQTQEIVIEGNINQPVYQSDVNEKVARINFTKLKQPGKYYIKVGDVKSSVFEISEDVYKSSLYTSMRAMYLWRCGEAVEGEHNGQMYKHAACHTDDGYIAYEDGKEQKKDGVGGWHDAGDYGKYTVNAGVTVGALFLTWEHFNDKLSNLDLQLPSDESNAHFPDFLKEIKYEIDWLFKMQYTDGSGRVSHKLTRKNFSGFIMPEEDNEKRYFTTWSSAATADFVAMMAMASRNFRQYDETYADSCLAAAKVSYQCLLEHPMHVKFEQGEFSTGGYQTDDSDDRLWAASEMWLATGEKQYLDDFEQRLSAIENPVELNWDWGNVGNLGVFGYVLHADEAQNEELYRKVKEAVISIADAIVSNTQQDVYGRPMDKYFWGCNGTVARQSINLSVANLLKPDKKYIDATVSIVGHLFGCNYYGRSFVTGLGVNPPMFPHSRRSAADSIEAPWPGYIVGGGHTATDWVDKEASYSHNEIAINWQAGLVYLLASVN</sequence>
<keyword evidence="7" id="KW-0136">Cellulose degradation</keyword>
<feature type="chain" id="PRO_5045009689" description="Endoglucanase" evidence="7">
    <location>
        <begin position="19"/>
        <end position="542"/>
    </location>
</feature>
<dbReference type="InterPro" id="IPR001701">
    <property type="entry name" value="Glyco_hydro_9"/>
</dbReference>
<comment type="catalytic activity">
    <reaction evidence="7">
        <text>Endohydrolysis of (1-&gt;4)-beta-D-glucosidic linkages in cellulose, lichenin and cereal beta-D-glucans.</text>
        <dbReference type="EC" id="3.2.1.4"/>
    </reaction>
</comment>
<dbReference type="PROSITE" id="PS51257">
    <property type="entry name" value="PROKAR_LIPOPROTEIN"/>
    <property type="match status" value="1"/>
</dbReference>
<name>A0ABS5JY18_9BACT</name>
<evidence type="ECO:0000256" key="3">
    <source>
        <dbReference type="ARBA" id="ARBA00023277"/>
    </source>
</evidence>
<dbReference type="InterPro" id="IPR012341">
    <property type="entry name" value="6hp_glycosidase-like_sf"/>
</dbReference>